<organism evidence="2 3">
    <name type="scientific">Candidatus Uhrbacteria bacterium GW2011_GWF2_46_218</name>
    <dbReference type="NCBI Taxonomy" id="1619001"/>
    <lineage>
        <taxon>Bacteria</taxon>
        <taxon>Candidatus Uhriibacteriota</taxon>
    </lineage>
</organism>
<sequence length="115" mass="13240">MSFLQIFLLFFFVFALLRTMKQFRAHQLPVHWTLLWVIVWVGAGVMVLLPQTTDIAARLVGVGRGVDVVIYLAIVSLFYLLFRLYARLEGVEREITKLVRMIALNAKEDASKKDL</sequence>
<accession>A0A0G1PJX0</accession>
<keyword evidence="1" id="KW-0472">Membrane</keyword>
<evidence type="ECO:0000256" key="1">
    <source>
        <dbReference type="SAM" id="Phobius"/>
    </source>
</evidence>
<feature type="transmembrane region" description="Helical" evidence="1">
    <location>
        <begin position="68"/>
        <end position="86"/>
    </location>
</feature>
<protein>
    <recommendedName>
        <fullName evidence="4">DUF2304 domain-containing protein</fullName>
    </recommendedName>
</protein>
<dbReference type="InterPro" id="IPR019277">
    <property type="entry name" value="DUF2304"/>
</dbReference>
<evidence type="ECO:0000313" key="2">
    <source>
        <dbReference type="EMBL" id="KKU33007.1"/>
    </source>
</evidence>
<keyword evidence="1" id="KW-1133">Transmembrane helix</keyword>
<gene>
    <name evidence="2" type="ORF">UX45_C0012G0048</name>
</gene>
<feature type="transmembrane region" description="Helical" evidence="1">
    <location>
        <begin position="35"/>
        <end position="56"/>
    </location>
</feature>
<proteinExistence type="predicted"/>
<comment type="caution">
    <text evidence="2">The sequence shown here is derived from an EMBL/GenBank/DDBJ whole genome shotgun (WGS) entry which is preliminary data.</text>
</comment>
<keyword evidence="1" id="KW-0812">Transmembrane</keyword>
<name>A0A0G1PJX0_9BACT</name>
<dbReference type="Pfam" id="PF10066">
    <property type="entry name" value="DUF2304"/>
    <property type="match status" value="1"/>
</dbReference>
<evidence type="ECO:0008006" key="4">
    <source>
        <dbReference type="Google" id="ProtNLM"/>
    </source>
</evidence>
<dbReference type="EMBL" id="LCMG01000012">
    <property type="protein sequence ID" value="KKU33007.1"/>
    <property type="molecule type" value="Genomic_DNA"/>
</dbReference>
<reference evidence="2 3" key="1">
    <citation type="journal article" date="2015" name="Nature">
        <title>rRNA introns, odd ribosomes, and small enigmatic genomes across a large radiation of phyla.</title>
        <authorList>
            <person name="Brown C.T."/>
            <person name="Hug L.A."/>
            <person name="Thomas B.C."/>
            <person name="Sharon I."/>
            <person name="Castelle C.J."/>
            <person name="Singh A."/>
            <person name="Wilkins M.J."/>
            <person name="Williams K.H."/>
            <person name="Banfield J.F."/>
        </authorList>
    </citation>
    <scope>NUCLEOTIDE SEQUENCE [LARGE SCALE GENOMIC DNA]</scope>
</reference>
<dbReference type="Proteomes" id="UP000034705">
    <property type="component" value="Unassembled WGS sequence"/>
</dbReference>
<evidence type="ECO:0000313" key="3">
    <source>
        <dbReference type="Proteomes" id="UP000034705"/>
    </source>
</evidence>
<dbReference type="AlphaFoldDB" id="A0A0G1PJX0"/>